<dbReference type="InParanoid" id="A0A369JXP0"/>
<protein>
    <submittedName>
        <fullName evidence="1">Uncharacterized protein</fullName>
    </submittedName>
</protein>
<dbReference type="EMBL" id="LUEZ02000021">
    <property type="protein sequence ID" value="RDB27101.1"/>
    <property type="molecule type" value="Genomic_DNA"/>
</dbReference>
<evidence type="ECO:0000313" key="1">
    <source>
        <dbReference type="EMBL" id="RDB27101.1"/>
    </source>
</evidence>
<sequence>MLHARGHRVGGLCGPKLTPGPIVQLRVPFASCQIGYYFRDMVEVLRKIRVGSKRKEEGRRANVLDT</sequence>
<dbReference type="Proteomes" id="UP000076154">
    <property type="component" value="Unassembled WGS sequence"/>
</dbReference>
<reference evidence="1" key="1">
    <citation type="submission" date="2018-04" db="EMBL/GenBank/DDBJ databases">
        <title>Whole genome sequencing of Hypsizygus marmoreus.</title>
        <authorList>
            <person name="Choi I.-G."/>
            <person name="Min B."/>
            <person name="Kim J.-G."/>
            <person name="Kim S."/>
            <person name="Oh Y.-L."/>
            <person name="Kong W.-S."/>
            <person name="Park H."/>
            <person name="Jeong J."/>
            <person name="Song E.-S."/>
        </authorList>
    </citation>
    <scope>NUCLEOTIDE SEQUENCE [LARGE SCALE GENOMIC DNA]</scope>
    <source>
        <strain evidence="1">51987-8</strain>
    </source>
</reference>
<gene>
    <name evidence="1" type="ORF">Hypma_005091</name>
</gene>
<keyword evidence="2" id="KW-1185">Reference proteome</keyword>
<name>A0A369JXP0_HYPMA</name>
<organism evidence="1 2">
    <name type="scientific">Hypsizygus marmoreus</name>
    <name type="common">White beech mushroom</name>
    <name type="synonym">Agaricus marmoreus</name>
    <dbReference type="NCBI Taxonomy" id="39966"/>
    <lineage>
        <taxon>Eukaryota</taxon>
        <taxon>Fungi</taxon>
        <taxon>Dikarya</taxon>
        <taxon>Basidiomycota</taxon>
        <taxon>Agaricomycotina</taxon>
        <taxon>Agaricomycetes</taxon>
        <taxon>Agaricomycetidae</taxon>
        <taxon>Agaricales</taxon>
        <taxon>Tricholomatineae</taxon>
        <taxon>Lyophyllaceae</taxon>
        <taxon>Hypsizygus</taxon>
    </lineage>
</organism>
<proteinExistence type="predicted"/>
<comment type="caution">
    <text evidence="1">The sequence shown here is derived from an EMBL/GenBank/DDBJ whole genome shotgun (WGS) entry which is preliminary data.</text>
</comment>
<evidence type="ECO:0000313" key="2">
    <source>
        <dbReference type="Proteomes" id="UP000076154"/>
    </source>
</evidence>
<accession>A0A369JXP0</accession>
<dbReference type="AlphaFoldDB" id="A0A369JXP0"/>